<dbReference type="InterPro" id="IPR000182">
    <property type="entry name" value="GNAT_dom"/>
</dbReference>
<dbReference type="Proteomes" id="UP000317894">
    <property type="component" value="Unassembled WGS sequence"/>
</dbReference>
<dbReference type="Gene3D" id="3.40.630.30">
    <property type="match status" value="1"/>
</dbReference>
<sequence length="176" mass="19646">MIETERLILAEWRDDHRAPIAAINADPEVMRYFVAPMTRAETDAQVDRQIAAQTEHGFCFWAIERKADGVLMGLAGLKLGAPDTPIARDLEVGWRFGKDFWGHGYASEAARAALAHGFADPAWPRIAAITTTENRASRAVMDRIGMTYAEGLDFDHPAVPRDSPVLRHVTYFIDRP</sequence>
<evidence type="ECO:0000313" key="3">
    <source>
        <dbReference type="Proteomes" id="UP000317894"/>
    </source>
</evidence>
<dbReference type="InterPro" id="IPR016181">
    <property type="entry name" value="Acyl_CoA_acyltransferase"/>
</dbReference>
<keyword evidence="3" id="KW-1185">Reference proteome</keyword>
<dbReference type="PROSITE" id="PS51186">
    <property type="entry name" value="GNAT"/>
    <property type="match status" value="1"/>
</dbReference>
<protein>
    <submittedName>
        <fullName evidence="2">GNAT family N-acetyltransferase</fullName>
    </submittedName>
</protein>
<keyword evidence="2" id="KW-0808">Transferase</keyword>
<dbReference type="PANTHER" id="PTHR43792">
    <property type="entry name" value="GNAT FAMILY, PUTATIVE (AFU_ORTHOLOGUE AFUA_3G00765)-RELATED-RELATED"/>
    <property type="match status" value="1"/>
</dbReference>
<name>A0A552U7B8_9SPHN</name>
<dbReference type="PANTHER" id="PTHR43792:SF1">
    <property type="entry name" value="N-ACETYLTRANSFERASE DOMAIN-CONTAINING PROTEIN"/>
    <property type="match status" value="1"/>
</dbReference>
<dbReference type="GO" id="GO:0016747">
    <property type="term" value="F:acyltransferase activity, transferring groups other than amino-acyl groups"/>
    <property type="evidence" value="ECO:0007669"/>
    <property type="project" value="InterPro"/>
</dbReference>
<accession>A0A552U7B8</accession>
<dbReference type="EMBL" id="VJWA01000002">
    <property type="protein sequence ID" value="TRW14114.1"/>
    <property type="molecule type" value="Genomic_DNA"/>
</dbReference>
<dbReference type="RefSeq" id="WP_144237320.1">
    <property type="nucleotide sequence ID" value="NZ_VJWA01000002.1"/>
</dbReference>
<gene>
    <name evidence="2" type="ORF">FMM06_10310</name>
</gene>
<dbReference type="SUPFAM" id="SSF55729">
    <property type="entry name" value="Acyl-CoA N-acyltransferases (Nat)"/>
    <property type="match status" value="1"/>
</dbReference>
<dbReference type="AlphaFoldDB" id="A0A552U7B8"/>
<feature type="domain" description="N-acetyltransferase" evidence="1">
    <location>
        <begin position="7"/>
        <end position="176"/>
    </location>
</feature>
<evidence type="ECO:0000313" key="2">
    <source>
        <dbReference type="EMBL" id="TRW14114.1"/>
    </source>
</evidence>
<proteinExistence type="predicted"/>
<evidence type="ECO:0000259" key="1">
    <source>
        <dbReference type="PROSITE" id="PS51186"/>
    </source>
</evidence>
<comment type="caution">
    <text evidence="2">The sequence shown here is derived from an EMBL/GenBank/DDBJ whole genome shotgun (WGS) entry which is preliminary data.</text>
</comment>
<dbReference type="Pfam" id="PF13302">
    <property type="entry name" value="Acetyltransf_3"/>
    <property type="match status" value="1"/>
</dbReference>
<reference evidence="2 3" key="1">
    <citation type="submission" date="2019-07" db="EMBL/GenBank/DDBJ databases">
        <title>Novel species isolated from glacier.</title>
        <authorList>
            <person name="Liu Q."/>
            <person name="Xin Y.-H."/>
        </authorList>
    </citation>
    <scope>NUCLEOTIDE SEQUENCE [LARGE SCALE GENOMIC DNA]</scope>
    <source>
        <strain evidence="2 3">LB1R16</strain>
    </source>
</reference>
<organism evidence="2 3">
    <name type="scientific">Glacieibacterium frigidum</name>
    <dbReference type="NCBI Taxonomy" id="2593303"/>
    <lineage>
        <taxon>Bacteria</taxon>
        <taxon>Pseudomonadati</taxon>
        <taxon>Pseudomonadota</taxon>
        <taxon>Alphaproteobacteria</taxon>
        <taxon>Sphingomonadales</taxon>
        <taxon>Sphingosinicellaceae</taxon>
        <taxon>Glacieibacterium</taxon>
    </lineage>
</organism>
<dbReference type="OrthoDB" id="6293260at2"/>
<dbReference type="InterPro" id="IPR051531">
    <property type="entry name" value="N-acetyltransferase"/>
</dbReference>